<dbReference type="InterPro" id="IPR053853">
    <property type="entry name" value="FitA-like_RHH"/>
</dbReference>
<dbReference type="InterPro" id="IPR013321">
    <property type="entry name" value="Arc_rbn_hlx_hlx"/>
</dbReference>
<dbReference type="InterPro" id="IPR010985">
    <property type="entry name" value="Ribbon_hlx_hlx"/>
</dbReference>
<reference evidence="2" key="1">
    <citation type="journal article" date="2020" name="mSystems">
        <title>Genome- and Community-Level Interaction Insights into Carbon Utilization and Element Cycling Functions of Hydrothermarchaeota in Hydrothermal Sediment.</title>
        <authorList>
            <person name="Zhou Z."/>
            <person name="Liu Y."/>
            <person name="Xu W."/>
            <person name="Pan J."/>
            <person name="Luo Z.H."/>
            <person name="Li M."/>
        </authorList>
    </citation>
    <scope>NUCLEOTIDE SEQUENCE [LARGE SCALE GENOMIC DNA]</scope>
    <source>
        <strain evidence="2">HyVt-493</strain>
    </source>
</reference>
<feature type="domain" description="Antitoxin FitA-like ribbon-helix-helix" evidence="1">
    <location>
        <begin position="2"/>
        <end position="38"/>
    </location>
</feature>
<evidence type="ECO:0000313" key="2">
    <source>
        <dbReference type="EMBL" id="HFC91944.1"/>
    </source>
</evidence>
<gene>
    <name evidence="2" type="ORF">ENJ51_03950</name>
</gene>
<sequence length="80" mass="9249">MPALTLKNIPDKLYLQLKEVAKAHRRSLNSEILYCIERVFGTYKIDVFEHLATARILRAKTATNFITEEELTSIKNEGRL</sequence>
<dbReference type="Gene3D" id="1.10.1220.10">
    <property type="entry name" value="Met repressor-like"/>
    <property type="match status" value="1"/>
</dbReference>
<dbReference type="EMBL" id="DRMS01000156">
    <property type="protein sequence ID" value="HFC91944.1"/>
    <property type="molecule type" value="Genomic_DNA"/>
</dbReference>
<organism evidence="2">
    <name type="scientific">Leucothrix mucor</name>
    <dbReference type="NCBI Taxonomy" id="45248"/>
    <lineage>
        <taxon>Bacteria</taxon>
        <taxon>Pseudomonadati</taxon>
        <taxon>Pseudomonadota</taxon>
        <taxon>Gammaproteobacteria</taxon>
        <taxon>Thiotrichales</taxon>
        <taxon>Thiotrichaceae</taxon>
        <taxon>Leucothrix</taxon>
    </lineage>
</organism>
<dbReference type="GO" id="GO:0003677">
    <property type="term" value="F:DNA binding"/>
    <property type="evidence" value="ECO:0007669"/>
    <property type="project" value="UniProtKB-KW"/>
</dbReference>
<keyword evidence="2" id="KW-0238">DNA-binding</keyword>
<dbReference type="SUPFAM" id="SSF47598">
    <property type="entry name" value="Ribbon-helix-helix"/>
    <property type="match status" value="1"/>
</dbReference>
<evidence type="ECO:0000259" key="1">
    <source>
        <dbReference type="Pfam" id="PF22513"/>
    </source>
</evidence>
<dbReference type="Proteomes" id="UP000885750">
    <property type="component" value="Unassembled WGS sequence"/>
</dbReference>
<proteinExistence type="predicted"/>
<name>A0A7V2T1Y1_LEUMU</name>
<dbReference type="Pfam" id="PF22513">
    <property type="entry name" value="FitA-like_RHH"/>
    <property type="match status" value="1"/>
</dbReference>
<dbReference type="AlphaFoldDB" id="A0A7V2T1Y1"/>
<accession>A0A7V2T1Y1</accession>
<protein>
    <submittedName>
        <fullName evidence="2">Arc family DNA-binding protein</fullName>
    </submittedName>
</protein>
<dbReference type="GO" id="GO:0006355">
    <property type="term" value="P:regulation of DNA-templated transcription"/>
    <property type="evidence" value="ECO:0007669"/>
    <property type="project" value="InterPro"/>
</dbReference>
<comment type="caution">
    <text evidence="2">The sequence shown here is derived from an EMBL/GenBank/DDBJ whole genome shotgun (WGS) entry which is preliminary data.</text>
</comment>